<evidence type="ECO:0000313" key="3">
    <source>
        <dbReference type="Proteomes" id="UP000001312"/>
    </source>
</evidence>
<dbReference type="AlphaFoldDB" id="A7EHD6"/>
<dbReference type="HOGENOM" id="CLU_1579455_0_0_1"/>
<dbReference type="Proteomes" id="UP000001312">
    <property type="component" value="Unassembled WGS sequence"/>
</dbReference>
<evidence type="ECO:0000313" key="2">
    <source>
        <dbReference type="EMBL" id="EDO02252.1"/>
    </source>
</evidence>
<dbReference type="RefSeq" id="XP_001594920.1">
    <property type="nucleotide sequence ID" value="XM_001594870.1"/>
</dbReference>
<feature type="region of interest" description="Disordered" evidence="1">
    <location>
        <begin position="146"/>
        <end position="169"/>
    </location>
</feature>
<feature type="compositionally biased region" description="Polar residues" evidence="1">
    <location>
        <begin position="151"/>
        <end position="169"/>
    </location>
</feature>
<organism evidence="2 3">
    <name type="scientific">Sclerotinia sclerotiorum (strain ATCC 18683 / 1980 / Ss-1)</name>
    <name type="common">White mold</name>
    <name type="synonym">Whetzelinia sclerotiorum</name>
    <dbReference type="NCBI Taxonomy" id="665079"/>
    <lineage>
        <taxon>Eukaryota</taxon>
        <taxon>Fungi</taxon>
        <taxon>Dikarya</taxon>
        <taxon>Ascomycota</taxon>
        <taxon>Pezizomycotina</taxon>
        <taxon>Leotiomycetes</taxon>
        <taxon>Helotiales</taxon>
        <taxon>Sclerotiniaceae</taxon>
        <taxon>Sclerotinia</taxon>
    </lineage>
</organism>
<dbReference type="EMBL" id="CH476625">
    <property type="protein sequence ID" value="EDO02252.1"/>
    <property type="molecule type" value="Genomic_DNA"/>
</dbReference>
<sequence length="169" mass="19602">MTIFKPFEGDTLEEFNAHHIEKKDFLLCHNCGWNAENQQCDSYKVIVREVVEYLTQLRKFTSEKIEAPDGSPIRDRILNNEKRIEFVTDDAEKWWASVEPHLENKWDGKRVSGQWKESLKSRYPVKGPWTCYRYYRLGTWGVSSGMVGARPNSSNRTGRLGVSPSNGNE</sequence>
<accession>A7EHD6</accession>
<dbReference type="KEGG" id="ssl:SS1G_04728"/>
<protein>
    <submittedName>
        <fullName evidence="2">Uncharacterized protein</fullName>
    </submittedName>
</protein>
<dbReference type="GeneID" id="5490461"/>
<proteinExistence type="predicted"/>
<dbReference type="InParanoid" id="A7EHD6"/>
<name>A7EHD6_SCLS1</name>
<gene>
    <name evidence="2" type="ORF">SS1G_04728</name>
</gene>
<evidence type="ECO:0000256" key="1">
    <source>
        <dbReference type="SAM" id="MobiDB-lite"/>
    </source>
</evidence>
<keyword evidence="3" id="KW-1185">Reference proteome</keyword>
<reference evidence="3" key="1">
    <citation type="journal article" date="2011" name="PLoS Genet.">
        <title>Genomic analysis of the necrotrophic fungal pathogens Sclerotinia sclerotiorum and Botrytis cinerea.</title>
        <authorList>
            <person name="Amselem J."/>
            <person name="Cuomo C.A."/>
            <person name="van Kan J.A."/>
            <person name="Viaud M."/>
            <person name="Benito E.P."/>
            <person name="Couloux A."/>
            <person name="Coutinho P.M."/>
            <person name="de Vries R.P."/>
            <person name="Dyer P.S."/>
            <person name="Fillinger S."/>
            <person name="Fournier E."/>
            <person name="Gout L."/>
            <person name="Hahn M."/>
            <person name="Kohn L."/>
            <person name="Lapalu N."/>
            <person name="Plummer K.M."/>
            <person name="Pradier J.M."/>
            <person name="Quevillon E."/>
            <person name="Sharon A."/>
            <person name="Simon A."/>
            <person name="ten Have A."/>
            <person name="Tudzynski B."/>
            <person name="Tudzynski P."/>
            <person name="Wincker P."/>
            <person name="Andrew M."/>
            <person name="Anthouard V."/>
            <person name="Beever R.E."/>
            <person name="Beffa R."/>
            <person name="Benoit I."/>
            <person name="Bouzid O."/>
            <person name="Brault B."/>
            <person name="Chen Z."/>
            <person name="Choquer M."/>
            <person name="Collemare J."/>
            <person name="Cotton P."/>
            <person name="Danchin E.G."/>
            <person name="Da Silva C."/>
            <person name="Gautier A."/>
            <person name="Giraud C."/>
            <person name="Giraud T."/>
            <person name="Gonzalez C."/>
            <person name="Grossetete S."/>
            <person name="Guldener U."/>
            <person name="Henrissat B."/>
            <person name="Howlett B.J."/>
            <person name="Kodira C."/>
            <person name="Kretschmer M."/>
            <person name="Lappartient A."/>
            <person name="Leroch M."/>
            <person name="Levis C."/>
            <person name="Mauceli E."/>
            <person name="Neuveglise C."/>
            <person name="Oeser B."/>
            <person name="Pearson M."/>
            <person name="Poulain J."/>
            <person name="Poussereau N."/>
            <person name="Quesneville H."/>
            <person name="Rascle C."/>
            <person name="Schumacher J."/>
            <person name="Segurens B."/>
            <person name="Sexton A."/>
            <person name="Silva E."/>
            <person name="Sirven C."/>
            <person name="Soanes D.M."/>
            <person name="Talbot N.J."/>
            <person name="Templeton M."/>
            <person name="Yandava C."/>
            <person name="Yarden O."/>
            <person name="Zeng Q."/>
            <person name="Rollins J.A."/>
            <person name="Lebrun M.H."/>
            <person name="Dickman M."/>
        </authorList>
    </citation>
    <scope>NUCLEOTIDE SEQUENCE [LARGE SCALE GENOMIC DNA]</scope>
    <source>
        <strain evidence="3">ATCC 18683 / 1980 / Ss-1</strain>
    </source>
</reference>